<evidence type="ECO:0000313" key="3">
    <source>
        <dbReference type="Proteomes" id="UP000331127"/>
    </source>
</evidence>
<dbReference type="AlphaFoldDB" id="A0A5M3WJN1"/>
<accession>A0A5M3WJN1</accession>
<sequence>MGSYEHIRFTFLGYEFRPRLAKNKYGKHFVSFLPAVSTQAMKAMGAVVRSWHLSRRSDKSLDDLARMFNSIVQGWINYYGRFYRSRLLSFLRHLNTLLVGWACRKYKRLKRRERRAMVWLAEIARRSPRLFAHWRLDARPDGWAMGAG</sequence>
<reference evidence="2 3" key="1">
    <citation type="submission" date="2019-10" db="EMBL/GenBank/DDBJ databases">
        <title>Whole genome shotgun sequence of Acrocarpospora macrocephala NBRC 16266.</title>
        <authorList>
            <person name="Ichikawa N."/>
            <person name="Kimura A."/>
            <person name="Kitahashi Y."/>
            <person name="Komaki H."/>
            <person name="Oguchi A."/>
        </authorList>
    </citation>
    <scope>NUCLEOTIDE SEQUENCE [LARGE SCALE GENOMIC DNA]</scope>
    <source>
        <strain evidence="2 3">NBRC 16266</strain>
    </source>
</reference>
<dbReference type="InterPro" id="IPR013597">
    <property type="entry name" value="Mat_intron_G2"/>
</dbReference>
<proteinExistence type="predicted"/>
<protein>
    <recommendedName>
        <fullName evidence="1">Group II intron maturase-specific domain-containing protein</fullName>
    </recommendedName>
</protein>
<organism evidence="2 3">
    <name type="scientific">Acrocarpospora macrocephala</name>
    <dbReference type="NCBI Taxonomy" id="150177"/>
    <lineage>
        <taxon>Bacteria</taxon>
        <taxon>Bacillati</taxon>
        <taxon>Actinomycetota</taxon>
        <taxon>Actinomycetes</taxon>
        <taxon>Streptosporangiales</taxon>
        <taxon>Streptosporangiaceae</taxon>
        <taxon>Acrocarpospora</taxon>
    </lineage>
</organism>
<dbReference type="Proteomes" id="UP000331127">
    <property type="component" value="Unassembled WGS sequence"/>
</dbReference>
<dbReference type="RefSeq" id="WP_218041081.1">
    <property type="nucleotide sequence ID" value="NZ_BAAAHL010000069.1"/>
</dbReference>
<name>A0A5M3WJN1_9ACTN</name>
<evidence type="ECO:0000259" key="1">
    <source>
        <dbReference type="Pfam" id="PF08388"/>
    </source>
</evidence>
<keyword evidence="3" id="KW-1185">Reference proteome</keyword>
<gene>
    <name evidence="2" type="ORF">Amac_029830</name>
</gene>
<comment type="caution">
    <text evidence="2">The sequence shown here is derived from an EMBL/GenBank/DDBJ whole genome shotgun (WGS) entry which is preliminary data.</text>
</comment>
<evidence type="ECO:0000313" key="2">
    <source>
        <dbReference type="EMBL" id="GES09387.1"/>
    </source>
</evidence>
<dbReference type="EMBL" id="BLAE01000015">
    <property type="protein sequence ID" value="GES09387.1"/>
    <property type="molecule type" value="Genomic_DNA"/>
</dbReference>
<dbReference type="Pfam" id="PF08388">
    <property type="entry name" value="GIIM"/>
    <property type="match status" value="1"/>
</dbReference>
<feature type="domain" description="Group II intron maturase-specific" evidence="1">
    <location>
        <begin position="41"/>
        <end position="115"/>
    </location>
</feature>